<dbReference type="Gene3D" id="3.90.1150.10">
    <property type="entry name" value="Aspartate Aminotransferase, domain 1"/>
    <property type="match status" value="1"/>
</dbReference>
<name>A0ABW7N5B1_9BACT</name>
<sequence>MSPDRIYFSPPYISETEITAVTETLRQGWIAPVGPQLDLLEQSLAQKFHFPHVLALNSGTAALHLAVRLAGVRAGDRVIVGSFTFVAAANAVRYEQGVPVFMDSEPDTWNLDPGLLKSYLSEQAGKPTSPKAVIVTHIFGQPAKINEIADICAEYGVKLIEDAAEALGATSTTGQFVGGVGDFGVLSFNGNKIITSGGGGALICKHAEDHEHAKHLASQAKVSANHYLHEEVGYNYRLSNVLAGLGLAQLSRFDAILERKKAVFDDYHQALESLSWLTPKVVHGANCWVYPCVMDHEMGVDELIRRFEEANIEARRFWRPLHLQPLFSDAGYVGGSVAEDLFRKGICLPSGAGLTSEEMERVVEVLEKV</sequence>
<keyword evidence="3" id="KW-0032">Aminotransferase</keyword>
<evidence type="ECO:0000256" key="1">
    <source>
        <dbReference type="ARBA" id="ARBA00037999"/>
    </source>
</evidence>
<comment type="caution">
    <text evidence="3">The sequence shown here is derived from an EMBL/GenBank/DDBJ whole genome shotgun (WGS) entry which is preliminary data.</text>
</comment>
<evidence type="ECO:0000313" key="3">
    <source>
        <dbReference type="EMBL" id="MFH6982772.1"/>
    </source>
</evidence>
<keyword evidence="3" id="KW-0808">Transferase</keyword>
<accession>A0ABW7N5B1</accession>
<comment type="similarity">
    <text evidence="1 2">Belongs to the DegT/DnrJ/EryC1 family.</text>
</comment>
<organism evidence="3 4">
    <name type="scientific">Marinoscillum luteum</name>
    <dbReference type="NCBI Taxonomy" id="861051"/>
    <lineage>
        <taxon>Bacteria</taxon>
        <taxon>Pseudomonadati</taxon>
        <taxon>Bacteroidota</taxon>
        <taxon>Cytophagia</taxon>
        <taxon>Cytophagales</taxon>
        <taxon>Reichenbachiellaceae</taxon>
        <taxon>Marinoscillum</taxon>
    </lineage>
</organism>
<dbReference type="InterPro" id="IPR015421">
    <property type="entry name" value="PyrdxlP-dep_Trfase_major"/>
</dbReference>
<gene>
    <name evidence="3" type="ORF">ACHKAR_04945</name>
</gene>
<evidence type="ECO:0000313" key="4">
    <source>
        <dbReference type="Proteomes" id="UP001610063"/>
    </source>
</evidence>
<dbReference type="EMBL" id="JBIPKE010000013">
    <property type="protein sequence ID" value="MFH6982772.1"/>
    <property type="molecule type" value="Genomic_DNA"/>
</dbReference>
<dbReference type="PIRSF" id="PIRSF000390">
    <property type="entry name" value="PLP_StrS"/>
    <property type="match status" value="1"/>
</dbReference>
<dbReference type="InterPro" id="IPR015422">
    <property type="entry name" value="PyrdxlP-dep_Trfase_small"/>
</dbReference>
<keyword evidence="2" id="KW-0663">Pyridoxal phosphate</keyword>
<keyword evidence="4" id="KW-1185">Reference proteome</keyword>
<dbReference type="InterPro" id="IPR015424">
    <property type="entry name" value="PyrdxlP-dep_Trfase"/>
</dbReference>
<protein>
    <submittedName>
        <fullName evidence="3">DegT/DnrJ/EryC1/StrS family aminotransferase</fullName>
    </submittedName>
</protein>
<reference evidence="3 4" key="1">
    <citation type="journal article" date="2013" name="Int. J. Syst. Evol. Microbiol.">
        <title>Marinoscillum luteum sp. nov., isolated from marine sediment.</title>
        <authorList>
            <person name="Cha I.T."/>
            <person name="Park S.J."/>
            <person name="Kim S.J."/>
            <person name="Kim J.G."/>
            <person name="Jung M.Y."/>
            <person name="Shin K.S."/>
            <person name="Kwon K.K."/>
            <person name="Yang S.H."/>
            <person name="Seo Y.S."/>
            <person name="Rhee S.K."/>
        </authorList>
    </citation>
    <scope>NUCLEOTIDE SEQUENCE [LARGE SCALE GENOMIC DNA]</scope>
    <source>
        <strain evidence="3 4">KCTC 23939</strain>
    </source>
</reference>
<dbReference type="PANTHER" id="PTHR30244">
    <property type="entry name" value="TRANSAMINASE"/>
    <property type="match status" value="1"/>
</dbReference>
<dbReference type="RefSeq" id="WP_395416416.1">
    <property type="nucleotide sequence ID" value="NZ_JBIPKE010000013.1"/>
</dbReference>
<dbReference type="Pfam" id="PF01041">
    <property type="entry name" value="DegT_DnrJ_EryC1"/>
    <property type="match status" value="1"/>
</dbReference>
<dbReference type="CDD" id="cd00616">
    <property type="entry name" value="AHBA_syn"/>
    <property type="match status" value="1"/>
</dbReference>
<dbReference type="Proteomes" id="UP001610063">
    <property type="component" value="Unassembled WGS sequence"/>
</dbReference>
<dbReference type="Gene3D" id="3.40.640.10">
    <property type="entry name" value="Type I PLP-dependent aspartate aminotransferase-like (Major domain)"/>
    <property type="match status" value="1"/>
</dbReference>
<dbReference type="SUPFAM" id="SSF53383">
    <property type="entry name" value="PLP-dependent transferases"/>
    <property type="match status" value="1"/>
</dbReference>
<proteinExistence type="inferred from homology"/>
<evidence type="ECO:0000256" key="2">
    <source>
        <dbReference type="RuleBase" id="RU004508"/>
    </source>
</evidence>
<dbReference type="PANTHER" id="PTHR30244:SF34">
    <property type="entry name" value="DTDP-4-AMINO-4,6-DIDEOXYGALACTOSE TRANSAMINASE"/>
    <property type="match status" value="1"/>
</dbReference>
<dbReference type="GO" id="GO:0008483">
    <property type="term" value="F:transaminase activity"/>
    <property type="evidence" value="ECO:0007669"/>
    <property type="project" value="UniProtKB-KW"/>
</dbReference>
<dbReference type="InterPro" id="IPR000653">
    <property type="entry name" value="DegT/StrS_aminotransferase"/>
</dbReference>